<evidence type="ECO:0000313" key="5">
    <source>
        <dbReference type="EMBL" id="KAA8644591.1"/>
    </source>
</evidence>
<dbReference type="PROSITE" id="PS51278">
    <property type="entry name" value="GATASE_TYPE_2"/>
    <property type="match status" value="1"/>
</dbReference>
<comment type="caution">
    <text evidence="6">The sequence shown here is derived from an EMBL/GenBank/DDBJ whole genome shotgun (WGS) entry which is preliminary data.</text>
</comment>
<dbReference type="SUPFAM" id="SSF56235">
    <property type="entry name" value="N-terminal nucleophile aminohydrolases (Ntn hydrolases)"/>
    <property type="match status" value="1"/>
</dbReference>
<dbReference type="EMBL" id="QUQM01000006">
    <property type="protein sequence ID" value="KAA8644591.1"/>
    <property type="molecule type" value="Genomic_DNA"/>
</dbReference>
<evidence type="ECO:0000256" key="1">
    <source>
        <dbReference type="ARBA" id="ARBA00022605"/>
    </source>
</evidence>
<dbReference type="InterPro" id="IPR014729">
    <property type="entry name" value="Rossmann-like_a/b/a_fold"/>
</dbReference>
<evidence type="ECO:0000313" key="6">
    <source>
        <dbReference type="EMBL" id="THC87675.1"/>
    </source>
</evidence>
<feature type="domain" description="Glutamine amidotransferase type-2" evidence="4">
    <location>
        <begin position="2"/>
        <end position="210"/>
    </location>
</feature>
<dbReference type="CDD" id="cd03766">
    <property type="entry name" value="Gn_AT_II_novel"/>
    <property type="match status" value="1"/>
</dbReference>
<evidence type="ECO:0000313" key="7">
    <source>
        <dbReference type="Proteomes" id="UP000308092"/>
    </source>
</evidence>
<sequence length="620" mass="67941">MCGIFFSLSTSGSVLPNEETCCLLRNRGPDSFQVHTLQHESRHARAPIWLTFVSTVLSMRGDHVVSQPLVDSATQSVLCWNGDAWKVAGKQIQGNDTEVIFNLLLQAATGPSASSISGSSNPKDAVQSVADVISCISGPFAFIFFDAVNSRLFFSRDCLGRRSLLQGRDEAGSLRICSLCDSSTTTHFEEVGTNGMHMIDLTQTLLQDGLEVSSGTRRNPFEIEGIQTLPWNHTADMPASLHMVLPSLHLRLQYARLRVRQKNPIPPMNMSPPDGIPPQLSVESPSVKHIEQKLRQSLALRVQNVGEPPGVTAESNVKVAVLFSGGLDCTLLARISHELLPCDETIDLLNVAFENPRVVAAAAASKEAKATSVYESCPDRITGRATHAELQKVCPGRNWRFVAIDIPYSETVAYRDTVKRLMRPHNTEMDLSIACALYFASRGQGVAFDSRPGDTKPTPYTYTTAARVLLSGLGADELFAGYARHGIAFARNGFEGLLDEIRLDVSRLGQRNLGRDNRVIAHWGREARYPFLDEEFVAWVAQAPVWEKCGFGLPPLQTDGEETSTSSIESGLDSEKKALRLVALMLGMQHVAYEKKRAIQFGSRTAKMEKGKVKGTDALS</sequence>
<dbReference type="PANTHER" id="PTHR45937">
    <property type="entry name" value="ASPARAGINE SYNTHETASE DOMAIN-CONTAINING PROTEIN 1"/>
    <property type="match status" value="1"/>
</dbReference>
<keyword evidence="7" id="KW-1185">Reference proteome</keyword>
<dbReference type="InterPro" id="IPR017932">
    <property type="entry name" value="GATase_2_dom"/>
</dbReference>
<keyword evidence="3" id="KW-0315">Glutamine amidotransferase</keyword>
<dbReference type="Proteomes" id="UP000324241">
    <property type="component" value="Unassembled WGS sequence"/>
</dbReference>
<dbReference type="GO" id="GO:0006529">
    <property type="term" value="P:asparagine biosynthetic process"/>
    <property type="evidence" value="ECO:0007669"/>
    <property type="project" value="UniProtKB-KW"/>
</dbReference>
<protein>
    <recommendedName>
        <fullName evidence="4">Glutamine amidotransferase type-2 domain-containing protein</fullName>
    </recommendedName>
</protein>
<dbReference type="SUPFAM" id="SSF52402">
    <property type="entry name" value="Adenine nucleotide alpha hydrolases-like"/>
    <property type="match status" value="1"/>
</dbReference>
<dbReference type="OrthoDB" id="10252281at2759"/>
<keyword evidence="2" id="KW-0061">Asparagine biosynthesis</keyword>
<dbReference type="EMBL" id="SOSA01001088">
    <property type="protein sequence ID" value="THC87675.1"/>
    <property type="molecule type" value="Genomic_DNA"/>
</dbReference>
<dbReference type="AlphaFoldDB" id="A0A4S3IZC8"/>
<dbReference type="RefSeq" id="XP_033423952.1">
    <property type="nucleotide sequence ID" value="XM_033573400.1"/>
</dbReference>
<dbReference type="GeneID" id="54331499"/>
<dbReference type="VEuPathDB" id="FungiDB:EYZ11_012880"/>
<dbReference type="Gene3D" id="3.40.50.620">
    <property type="entry name" value="HUPs"/>
    <property type="match status" value="1"/>
</dbReference>
<accession>A0A4S3IZC8</accession>
<name>A0A4S3IZC8_9EURO</name>
<gene>
    <name evidence="5" type="ORF">ATNIH1004_008797</name>
    <name evidence="6" type="ORF">EYZ11_012880</name>
</gene>
<dbReference type="InterPro" id="IPR029055">
    <property type="entry name" value="Ntn_hydrolases_N"/>
</dbReference>
<reference evidence="6 7" key="1">
    <citation type="submission" date="2019-03" db="EMBL/GenBank/DDBJ databases">
        <title>The genome sequence of a newly discovered highly antifungal drug resistant Aspergillus species, Aspergillus tanneri NIH 1004.</title>
        <authorList>
            <person name="Mounaud S."/>
            <person name="Singh I."/>
            <person name="Joardar V."/>
            <person name="Pakala S."/>
            <person name="Pakala S."/>
            <person name="Venepally P."/>
            <person name="Hoover J."/>
            <person name="Nierman W."/>
            <person name="Chung J."/>
            <person name="Losada L."/>
        </authorList>
    </citation>
    <scope>NUCLEOTIDE SEQUENCE [LARGE SCALE GENOMIC DNA]</scope>
    <source>
        <strain evidence="6 7">NIH1004</strain>
    </source>
</reference>
<dbReference type="GO" id="GO:0004066">
    <property type="term" value="F:asparagine synthase (glutamine-hydrolyzing) activity"/>
    <property type="evidence" value="ECO:0007669"/>
    <property type="project" value="InterPro"/>
</dbReference>
<reference evidence="5 8" key="2">
    <citation type="submission" date="2019-08" db="EMBL/GenBank/DDBJ databases">
        <title>The genome sequence of a newly discovered highly antifungal drug resistant Aspergillus species, Aspergillus tanneri NIH 1004.</title>
        <authorList>
            <person name="Mounaud S."/>
            <person name="Singh I."/>
            <person name="Joardar V."/>
            <person name="Pakala S."/>
            <person name="Pakala S."/>
            <person name="Venepally P."/>
            <person name="Chung J.K."/>
            <person name="Losada L."/>
            <person name="Nierman W.C."/>
        </authorList>
    </citation>
    <scope>NUCLEOTIDE SEQUENCE [LARGE SCALE GENOMIC DNA]</scope>
    <source>
        <strain evidence="5 8">NIH1004</strain>
    </source>
</reference>
<dbReference type="CDD" id="cd01991">
    <property type="entry name" value="Asn_synthase_B_C"/>
    <property type="match status" value="1"/>
</dbReference>
<evidence type="ECO:0000256" key="3">
    <source>
        <dbReference type="ARBA" id="ARBA00022962"/>
    </source>
</evidence>
<evidence type="ECO:0000259" key="4">
    <source>
        <dbReference type="PROSITE" id="PS51278"/>
    </source>
</evidence>
<organism evidence="6 7">
    <name type="scientific">Aspergillus tanneri</name>
    <dbReference type="NCBI Taxonomy" id="1220188"/>
    <lineage>
        <taxon>Eukaryota</taxon>
        <taxon>Fungi</taxon>
        <taxon>Dikarya</taxon>
        <taxon>Ascomycota</taxon>
        <taxon>Pezizomycotina</taxon>
        <taxon>Eurotiomycetes</taxon>
        <taxon>Eurotiomycetidae</taxon>
        <taxon>Eurotiales</taxon>
        <taxon>Aspergillaceae</taxon>
        <taxon>Aspergillus</taxon>
        <taxon>Aspergillus subgen. Circumdati</taxon>
    </lineage>
</organism>
<proteinExistence type="predicted"/>
<dbReference type="InterPro" id="IPR001962">
    <property type="entry name" value="Asn_synthase"/>
</dbReference>
<dbReference type="PANTHER" id="PTHR45937:SF1">
    <property type="entry name" value="ASPARAGINE SYNTHETASE DOMAIN-CONTAINING PROTEIN 1"/>
    <property type="match status" value="1"/>
</dbReference>
<dbReference type="Pfam" id="PF00733">
    <property type="entry name" value="Asn_synthase"/>
    <property type="match status" value="1"/>
</dbReference>
<evidence type="ECO:0000313" key="8">
    <source>
        <dbReference type="Proteomes" id="UP000324241"/>
    </source>
</evidence>
<dbReference type="Gene3D" id="3.60.20.10">
    <property type="entry name" value="Glutamine Phosphoribosylpyrophosphate, subunit 1, domain 1"/>
    <property type="match status" value="1"/>
</dbReference>
<dbReference type="InterPro" id="IPR051857">
    <property type="entry name" value="Asn_synthetase_domain"/>
</dbReference>
<evidence type="ECO:0000256" key="2">
    <source>
        <dbReference type="ARBA" id="ARBA00022888"/>
    </source>
</evidence>
<dbReference type="Proteomes" id="UP000308092">
    <property type="component" value="Unassembled WGS sequence"/>
</dbReference>
<keyword evidence="1" id="KW-0028">Amino-acid biosynthesis</keyword>
<dbReference type="STRING" id="1220188.A0A4S3IZC8"/>